<organism evidence="5 6">
    <name type="scientific">Pinctada imbricata</name>
    <name type="common">Atlantic pearl-oyster</name>
    <name type="synonym">Pinctada martensii</name>
    <dbReference type="NCBI Taxonomy" id="66713"/>
    <lineage>
        <taxon>Eukaryota</taxon>
        <taxon>Metazoa</taxon>
        <taxon>Spiralia</taxon>
        <taxon>Lophotrochozoa</taxon>
        <taxon>Mollusca</taxon>
        <taxon>Bivalvia</taxon>
        <taxon>Autobranchia</taxon>
        <taxon>Pteriomorphia</taxon>
        <taxon>Pterioida</taxon>
        <taxon>Pterioidea</taxon>
        <taxon>Pteriidae</taxon>
        <taxon>Pinctada</taxon>
    </lineage>
</organism>
<dbReference type="InterPro" id="IPR001073">
    <property type="entry name" value="C1q_dom"/>
</dbReference>
<keyword evidence="6" id="KW-1185">Reference proteome</keyword>
<dbReference type="Proteomes" id="UP001186944">
    <property type="component" value="Unassembled WGS sequence"/>
</dbReference>
<dbReference type="SMART" id="SM00110">
    <property type="entry name" value="C1Q"/>
    <property type="match status" value="1"/>
</dbReference>
<sequence>MNEGKAYDENRGVFTAPVSGFYQFHVHIHTVVEHQAEVRLILNSKQIVSVWADGQINKSTASQRPMSPFGSKSNAQKEPMHEMGSSNSAIIHMEKGEKVYCLLPKAHVLAGLGFTSFSGYLMKADS</sequence>
<gene>
    <name evidence="5" type="ORF">FSP39_013640</name>
</gene>
<feature type="domain" description="C1q" evidence="4">
    <location>
        <begin position="1"/>
        <end position="126"/>
    </location>
</feature>
<protein>
    <recommendedName>
        <fullName evidence="4">C1q domain-containing protein</fullName>
    </recommendedName>
</protein>
<evidence type="ECO:0000259" key="4">
    <source>
        <dbReference type="PROSITE" id="PS50871"/>
    </source>
</evidence>
<dbReference type="GO" id="GO:0005581">
    <property type="term" value="C:collagen trimer"/>
    <property type="evidence" value="ECO:0007669"/>
    <property type="project" value="UniProtKB-KW"/>
</dbReference>
<evidence type="ECO:0000256" key="1">
    <source>
        <dbReference type="ARBA" id="ARBA00004613"/>
    </source>
</evidence>
<evidence type="ECO:0000313" key="5">
    <source>
        <dbReference type="EMBL" id="KAK3100026.1"/>
    </source>
</evidence>
<dbReference type="InterPro" id="IPR050392">
    <property type="entry name" value="Collagen/C1q_domain"/>
</dbReference>
<dbReference type="PANTHER" id="PTHR15427:SF33">
    <property type="entry name" value="COLLAGEN IV NC1 DOMAIN-CONTAINING PROTEIN"/>
    <property type="match status" value="1"/>
</dbReference>
<dbReference type="PROSITE" id="PS50871">
    <property type="entry name" value="C1Q"/>
    <property type="match status" value="1"/>
</dbReference>
<reference evidence="5" key="1">
    <citation type="submission" date="2019-08" db="EMBL/GenBank/DDBJ databases">
        <title>The improved chromosome-level genome for the pearl oyster Pinctada fucata martensii using PacBio sequencing and Hi-C.</title>
        <authorList>
            <person name="Zheng Z."/>
        </authorList>
    </citation>
    <scope>NUCLEOTIDE SEQUENCE</scope>
    <source>
        <strain evidence="5">ZZ-2019</strain>
        <tissue evidence="5">Adductor muscle</tissue>
    </source>
</reference>
<name>A0AA89C8V7_PINIB</name>
<comment type="caution">
    <text evidence="5">The sequence shown here is derived from an EMBL/GenBank/DDBJ whole genome shotgun (WGS) entry which is preliminary data.</text>
</comment>
<feature type="compositionally biased region" description="Polar residues" evidence="3">
    <location>
        <begin position="59"/>
        <end position="76"/>
    </location>
</feature>
<dbReference type="InterPro" id="IPR008983">
    <property type="entry name" value="Tumour_necrosis_fac-like_dom"/>
</dbReference>
<dbReference type="SUPFAM" id="SSF49842">
    <property type="entry name" value="TNF-like"/>
    <property type="match status" value="1"/>
</dbReference>
<evidence type="ECO:0000313" key="6">
    <source>
        <dbReference type="Proteomes" id="UP001186944"/>
    </source>
</evidence>
<dbReference type="Pfam" id="PF00386">
    <property type="entry name" value="C1q"/>
    <property type="match status" value="1"/>
</dbReference>
<dbReference type="PANTHER" id="PTHR15427">
    <property type="entry name" value="EMILIN ELASTIN MICROFIBRIL INTERFACE-LOCATED PROTEIN ELASTIN MICROFIBRIL INTERFACER"/>
    <property type="match status" value="1"/>
</dbReference>
<comment type="subcellular location">
    <subcellularLocation>
        <location evidence="1">Secreted</location>
    </subcellularLocation>
</comment>
<keyword evidence="2" id="KW-0964">Secreted</keyword>
<evidence type="ECO:0000256" key="2">
    <source>
        <dbReference type="ARBA" id="ARBA00022525"/>
    </source>
</evidence>
<dbReference type="EMBL" id="VSWD01000006">
    <property type="protein sequence ID" value="KAK3100026.1"/>
    <property type="molecule type" value="Genomic_DNA"/>
</dbReference>
<proteinExistence type="predicted"/>
<evidence type="ECO:0000256" key="3">
    <source>
        <dbReference type="SAM" id="MobiDB-lite"/>
    </source>
</evidence>
<feature type="region of interest" description="Disordered" evidence="3">
    <location>
        <begin position="59"/>
        <end position="83"/>
    </location>
</feature>
<dbReference type="AlphaFoldDB" id="A0AA89C8V7"/>
<dbReference type="Gene3D" id="2.60.120.40">
    <property type="match status" value="1"/>
</dbReference>
<accession>A0AA89C8V7</accession>